<proteinExistence type="predicted"/>
<evidence type="ECO:0000256" key="1">
    <source>
        <dbReference type="SAM" id="MobiDB-lite"/>
    </source>
</evidence>
<dbReference type="AlphaFoldDB" id="A0A151M6Z6"/>
<dbReference type="EMBL" id="AKHW03006437">
    <property type="protein sequence ID" value="KYO20308.1"/>
    <property type="molecule type" value="Genomic_DNA"/>
</dbReference>
<protein>
    <submittedName>
        <fullName evidence="2">Uncharacterized protein</fullName>
    </submittedName>
</protein>
<reference evidence="2 3" key="1">
    <citation type="journal article" date="2012" name="Genome Biol.">
        <title>Sequencing three crocodilian genomes to illuminate the evolution of archosaurs and amniotes.</title>
        <authorList>
            <person name="St John J.A."/>
            <person name="Braun E.L."/>
            <person name="Isberg S.R."/>
            <person name="Miles L.G."/>
            <person name="Chong A.Y."/>
            <person name="Gongora J."/>
            <person name="Dalzell P."/>
            <person name="Moran C."/>
            <person name="Bed'hom B."/>
            <person name="Abzhanov A."/>
            <person name="Burgess S.C."/>
            <person name="Cooksey A.M."/>
            <person name="Castoe T.A."/>
            <person name="Crawford N.G."/>
            <person name="Densmore L.D."/>
            <person name="Drew J.C."/>
            <person name="Edwards S.V."/>
            <person name="Faircloth B.C."/>
            <person name="Fujita M.K."/>
            <person name="Greenwold M.J."/>
            <person name="Hoffmann F.G."/>
            <person name="Howard J.M."/>
            <person name="Iguchi T."/>
            <person name="Janes D.E."/>
            <person name="Khan S.Y."/>
            <person name="Kohno S."/>
            <person name="de Koning A.J."/>
            <person name="Lance S.L."/>
            <person name="McCarthy F.M."/>
            <person name="McCormack J.E."/>
            <person name="Merchant M.E."/>
            <person name="Peterson D.G."/>
            <person name="Pollock D.D."/>
            <person name="Pourmand N."/>
            <person name="Raney B.J."/>
            <person name="Roessler K.A."/>
            <person name="Sanford J.R."/>
            <person name="Sawyer R.H."/>
            <person name="Schmidt C.J."/>
            <person name="Triplett E.W."/>
            <person name="Tuberville T.D."/>
            <person name="Venegas-Anaya M."/>
            <person name="Howard J.T."/>
            <person name="Jarvis E.D."/>
            <person name="Guillette L.J.Jr."/>
            <person name="Glenn T.C."/>
            <person name="Green R.E."/>
            <person name="Ray D.A."/>
        </authorList>
    </citation>
    <scope>NUCLEOTIDE SEQUENCE [LARGE SCALE GENOMIC DNA]</scope>
    <source>
        <strain evidence="2">KSC_2009_1</strain>
    </source>
</reference>
<accession>A0A151M6Z6</accession>
<name>A0A151M6Z6_ALLMI</name>
<feature type="region of interest" description="Disordered" evidence="1">
    <location>
        <begin position="1"/>
        <end position="21"/>
    </location>
</feature>
<organism evidence="2 3">
    <name type="scientific">Alligator mississippiensis</name>
    <name type="common">American alligator</name>
    <dbReference type="NCBI Taxonomy" id="8496"/>
    <lineage>
        <taxon>Eukaryota</taxon>
        <taxon>Metazoa</taxon>
        <taxon>Chordata</taxon>
        <taxon>Craniata</taxon>
        <taxon>Vertebrata</taxon>
        <taxon>Euteleostomi</taxon>
        <taxon>Archelosauria</taxon>
        <taxon>Archosauria</taxon>
        <taxon>Crocodylia</taxon>
        <taxon>Alligatoridae</taxon>
        <taxon>Alligatorinae</taxon>
        <taxon>Alligator</taxon>
    </lineage>
</organism>
<feature type="compositionally biased region" description="Basic and acidic residues" evidence="1">
    <location>
        <begin position="1"/>
        <end position="15"/>
    </location>
</feature>
<sequence length="301" mass="33966">MPLQGKIEKRREQSRTQETVHQSLEAEYESIQPFSCPRASKSLPWLTEDRAKDFNLKLPDFDDLSDLSDLVSSLEYLPYYRTCEEIFITPFAMHTSKEGADLEKRDGFGGYKVNIIQDETLNDLVNSMGYFPYYRTYEEHFCNPVLSDVFNVTAEEKENHTESQGKQGEGCAVIFRCTDRSLLQSCETKTATIPSMMATIPSVTTTIPSVASVETFDPPLVTDGISENCASEITFLNGLSILNPPFSSTGYFPYYRSEEEQLISPSPWDGSSTAREALEDVSAQSTGRRTSWDFRMRCALS</sequence>
<comment type="caution">
    <text evidence="2">The sequence shown here is derived from an EMBL/GenBank/DDBJ whole genome shotgun (WGS) entry which is preliminary data.</text>
</comment>
<gene>
    <name evidence="2" type="ORF">Y1Q_0010841</name>
</gene>
<keyword evidence="3" id="KW-1185">Reference proteome</keyword>
<evidence type="ECO:0000313" key="2">
    <source>
        <dbReference type="EMBL" id="KYO20308.1"/>
    </source>
</evidence>
<evidence type="ECO:0000313" key="3">
    <source>
        <dbReference type="Proteomes" id="UP000050525"/>
    </source>
</evidence>
<dbReference type="Proteomes" id="UP000050525">
    <property type="component" value="Unassembled WGS sequence"/>
</dbReference>